<proteinExistence type="predicted"/>
<evidence type="ECO:0000313" key="2">
    <source>
        <dbReference type="Proteomes" id="UP001607151"/>
    </source>
</evidence>
<protein>
    <recommendedName>
        <fullName evidence="3">Checkpoint protein</fullName>
    </recommendedName>
</protein>
<sequence>MMAGSWVILDKNGRHKFIKFIATALVDNEFCNLLLTFKPYKSELHISNHIGCLSGVHAGYTWSIIDSTITADISIEVPAKSFYSLIDKLISFDGHIQLIQIKHDKFQLKSVYESRADQGDLFGELSSADFIPVNDVKYSLTVPSSSNESHNQYYFDQEPPIHSLSIKSSVLLEYLKHIKAINNVSFSNVNNDEFTSFVFGLDSNDNSTDENKIMKILSGKGQILMSYEVEVDRSIGQVGRCHLNADHLSYLIGILTQVKNTVTLELHGDRLIVRNLGWFCSFKVILPNFDRESRERQLRVFDRFVEVDRPTYLLESLIRLDITESNEKNKLKLQYSHQEPTQIHIAIHKGTIQASDVLTIPTPWFDDDISISINVQALNEILRFLSDGTWIGFDKKTSVMHLKSSDGKHYFALQCMSSE</sequence>
<evidence type="ECO:0000313" key="1">
    <source>
        <dbReference type="EMBL" id="MFH0264308.1"/>
    </source>
</evidence>
<comment type="caution">
    <text evidence="1">The sequence shown here is derived from an EMBL/GenBank/DDBJ whole genome shotgun (WGS) entry which is preliminary data.</text>
</comment>
<dbReference type="EMBL" id="JBIHSN010000002">
    <property type="protein sequence ID" value="MFH0264308.1"/>
    <property type="molecule type" value="Genomic_DNA"/>
</dbReference>
<dbReference type="RefSeq" id="WP_089139861.1">
    <property type="nucleotide sequence ID" value="NZ_AP018685.1"/>
</dbReference>
<dbReference type="Proteomes" id="UP001607151">
    <property type="component" value="Unassembled WGS sequence"/>
</dbReference>
<gene>
    <name evidence="1" type="ORF">ACGRQ9_02005</name>
</gene>
<evidence type="ECO:0008006" key="3">
    <source>
        <dbReference type="Google" id="ProtNLM"/>
    </source>
</evidence>
<organism evidence="1 2">
    <name type="scientific">Vibrio rumoiensis</name>
    <dbReference type="NCBI Taxonomy" id="76258"/>
    <lineage>
        <taxon>Bacteria</taxon>
        <taxon>Pseudomonadati</taxon>
        <taxon>Pseudomonadota</taxon>
        <taxon>Gammaproteobacteria</taxon>
        <taxon>Vibrionales</taxon>
        <taxon>Vibrionaceae</taxon>
        <taxon>Vibrio</taxon>
    </lineage>
</organism>
<accession>A0ABW7IRU4</accession>
<reference evidence="1 2" key="1">
    <citation type="submission" date="2024-10" db="EMBL/GenBank/DDBJ databases">
        <authorList>
            <person name="Yibar A."/>
            <person name="Saticioglu I.B."/>
            <person name="Duman M."/>
            <person name="Ajmi N."/>
            <person name="Gurler F."/>
            <person name="Ay H."/>
            <person name="Onuk E."/>
            <person name="Guler S."/>
            <person name="Romalde J.L."/>
        </authorList>
    </citation>
    <scope>NUCLEOTIDE SEQUENCE [LARGE SCALE GENOMIC DNA]</scope>
    <source>
        <strain evidence="1 2">14-MA-B</strain>
    </source>
</reference>
<name>A0ABW7IRU4_9VIBR</name>
<keyword evidence="2" id="KW-1185">Reference proteome</keyword>